<dbReference type="RefSeq" id="XP_002293049.1">
    <property type="nucleotide sequence ID" value="XM_002293013.1"/>
</dbReference>
<dbReference type="EMBL" id="CM000647">
    <property type="protein sequence ID" value="EED89510.1"/>
    <property type="molecule type" value="Genomic_DNA"/>
</dbReference>
<dbReference type="PaxDb" id="35128-Thaps9143"/>
<feature type="region of interest" description="Disordered" evidence="2">
    <location>
        <begin position="179"/>
        <end position="202"/>
    </location>
</feature>
<dbReference type="Proteomes" id="UP000001449">
    <property type="component" value="Chromosome 12"/>
</dbReference>
<keyword evidence="1" id="KW-0175">Coiled coil</keyword>
<gene>
    <name evidence="3" type="ORF">THAPSDRAFT_9143</name>
</gene>
<organism evidence="3 4">
    <name type="scientific">Thalassiosira pseudonana</name>
    <name type="common">Marine diatom</name>
    <name type="synonym">Cyclotella nana</name>
    <dbReference type="NCBI Taxonomy" id="35128"/>
    <lineage>
        <taxon>Eukaryota</taxon>
        <taxon>Sar</taxon>
        <taxon>Stramenopiles</taxon>
        <taxon>Ochrophyta</taxon>
        <taxon>Bacillariophyta</taxon>
        <taxon>Coscinodiscophyceae</taxon>
        <taxon>Thalassiosirophycidae</taxon>
        <taxon>Thalassiosirales</taxon>
        <taxon>Thalassiosiraceae</taxon>
        <taxon>Thalassiosira</taxon>
    </lineage>
</organism>
<reference evidence="3 4" key="2">
    <citation type="journal article" date="2008" name="Nature">
        <title>The Phaeodactylum genome reveals the evolutionary history of diatom genomes.</title>
        <authorList>
            <person name="Bowler C."/>
            <person name="Allen A.E."/>
            <person name="Badger J.H."/>
            <person name="Grimwood J."/>
            <person name="Jabbari K."/>
            <person name="Kuo A."/>
            <person name="Maheswari U."/>
            <person name="Martens C."/>
            <person name="Maumus F."/>
            <person name="Otillar R.P."/>
            <person name="Rayko E."/>
            <person name="Salamov A."/>
            <person name="Vandepoele K."/>
            <person name="Beszteri B."/>
            <person name="Gruber A."/>
            <person name="Heijde M."/>
            <person name="Katinka M."/>
            <person name="Mock T."/>
            <person name="Valentin K."/>
            <person name="Verret F."/>
            <person name="Berges J.A."/>
            <person name="Brownlee C."/>
            <person name="Cadoret J.P."/>
            <person name="Chiovitti A."/>
            <person name="Choi C.J."/>
            <person name="Coesel S."/>
            <person name="De Martino A."/>
            <person name="Detter J.C."/>
            <person name="Durkin C."/>
            <person name="Falciatore A."/>
            <person name="Fournet J."/>
            <person name="Haruta M."/>
            <person name="Huysman M.J."/>
            <person name="Jenkins B.D."/>
            <person name="Jiroutova K."/>
            <person name="Jorgensen R.E."/>
            <person name="Joubert Y."/>
            <person name="Kaplan A."/>
            <person name="Kroger N."/>
            <person name="Kroth P.G."/>
            <person name="La Roche J."/>
            <person name="Lindquist E."/>
            <person name="Lommer M."/>
            <person name="Martin-Jezequel V."/>
            <person name="Lopez P.J."/>
            <person name="Lucas S."/>
            <person name="Mangogna M."/>
            <person name="McGinnis K."/>
            <person name="Medlin L.K."/>
            <person name="Montsant A."/>
            <person name="Oudot-Le Secq M.P."/>
            <person name="Napoli C."/>
            <person name="Obornik M."/>
            <person name="Parker M.S."/>
            <person name="Petit J.L."/>
            <person name="Porcel B.M."/>
            <person name="Poulsen N."/>
            <person name="Robison M."/>
            <person name="Rychlewski L."/>
            <person name="Rynearson T.A."/>
            <person name="Schmutz J."/>
            <person name="Shapiro H."/>
            <person name="Siaut M."/>
            <person name="Stanley M."/>
            <person name="Sussman M.R."/>
            <person name="Taylor A.R."/>
            <person name="Vardi A."/>
            <person name="von Dassow P."/>
            <person name="Vyverman W."/>
            <person name="Willis A."/>
            <person name="Wyrwicz L.S."/>
            <person name="Rokhsar D.S."/>
            <person name="Weissenbach J."/>
            <person name="Armbrust E.V."/>
            <person name="Green B.R."/>
            <person name="Van de Peer Y."/>
            <person name="Grigoriev I.V."/>
        </authorList>
    </citation>
    <scope>NUCLEOTIDE SEQUENCE [LARGE SCALE GENOMIC DNA]</scope>
    <source>
        <strain evidence="3 4">CCMP1335</strain>
    </source>
</reference>
<sequence length="464" mass="50972">MGTAIQVPLQLEQAARLEEEQHVVLVVGAVGGGVDLDVGGGDDWDVGLGVTLTLPSPRSKIWSDKSIVSAAPTIDSGRRKAANAEKMFMVGWDVDIDKRVREESLAEDSRQISVARKLYSGATSSATPLVSNIYNPAGNANNAALQNHLSFDSTTESDENHILGTSIRSTSKETEDAVTAVSLQPPTNPKNTSSSTRNEQQRHELTLSTVAEDTNNHSSKKGSLLKLIRLKQDNDANATATEPQHEVLALKKLISPVSSVDNEYSVIDSTGVVNIAVWKDIHAQDDATTTAISPSLASKRRQIREKEAEIELKKGALEEVARLNRKKEQEINERMAALDAATAALLERANNVQQVINQRLALRHEVQLQNVENYPPFHPERFHNNTVPETEPPSTLQLPPVIKEETPSIFQQLTNQVYQMLDYTCVTPSTTVAESSVITHRAKSTNAVCNDRQYFPDEENSYTR</sequence>
<dbReference type="HOGENOM" id="CLU_047201_0_0_1"/>
<feature type="compositionally biased region" description="Polar residues" evidence="2">
    <location>
        <begin position="181"/>
        <end position="198"/>
    </location>
</feature>
<dbReference type="GeneID" id="7445852"/>
<dbReference type="InParanoid" id="B8CAH6"/>
<dbReference type="KEGG" id="tps:THAPSDRAFT_9143"/>
<evidence type="ECO:0000313" key="3">
    <source>
        <dbReference type="EMBL" id="EED89510.1"/>
    </source>
</evidence>
<feature type="coiled-coil region" evidence="1">
    <location>
        <begin position="296"/>
        <end position="340"/>
    </location>
</feature>
<evidence type="ECO:0000256" key="2">
    <source>
        <dbReference type="SAM" id="MobiDB-lite"/>
    </source>
</evidence>
<evidence type="ECO:0000313" key="4">
    <source>
        <dbReference type="Proteomes" id="UP000001449"/>
    </source>
</evidence>
<reference evidence="3 4" key="1">
    <citation type="journal article" date="2004" name="Science">
        <title>The genome of the diatom Thalassiosira pseudonana: ecology, evolution, and metabolism.</title>
        <authorList>
            <person name="Armbrust E.V."/>
            <person name="Berges J.A."/>
            <person name="Bowler C."/>
            <person name="Green B.R."/>
            <person name="Martinez D."/>
            <person name="Putnam N.H."/>
            <person name="Zhou S."/>
            <person name="Allen A.E."/>
            <person name="Apt K.E."/>
            <person name="Bechner M."/>
            <person name="Brzezinski M.A."/>
            <person name="Chaal B.K."/>
            <person name="Chiovitti A."/>
            <person name="Davis A.K."/>
            <person name="Demarest M.S."/>
            <person name="Detter J.C."/>
            <person name="Glavina T."/>
            <person name="Goodstein D."/>
            <person name="Hadi M.Z."/>
            <person name="Hellsten U."/>
            <person name="Hildebrand M."/>
            <person name="Jenkins B.D."/>
            <person name="Jurka J."/>
            <person name="Kapitonov V.V."/>
            <person name="Kroger N."/>
            <person name="Lau W.W."/>
            <person name="Lane T.W."/>
            <person name="Larimer F.W."/>
            <person name="Lippmeier J.C."/>
            <person name="Lucas S."/>
            <person name="Medina M."/>
            <person name="Montsant A."/>
            <person name="Obornik M."/>
            <person name="Parker M.S."/>
            <person name="Palenik B."/>
            <person name="Pazour G.J."/>
            <person name="Richardson P.M."/>
            <person name="Rynearson T.A."/>
            <person name="Saito M.A."/>
            <person name="Schwartz D.C."/>
            <person name="Thamatrakoln K."/>
            <person name="Valentin K."/>
            <person name="Vardi A."/>
            <person name="Wilkerson F.P."/>
            <person name="Rokhsar D.S."/>
        </authorList>
    </citation>
    <scope>NUCLEOTIDE SEQUENCE [LARGE SCALE GENOMIC DNA]</scope>
    <source>
        <strain evidence="3 4">CCMP1335</strain>
    </source>
</reference>
<proteinExistence type="predicted"/>
<name>B8CAH6_THAPS</name>
<dbReference type="AlphaFoldDB" id="B8CAH6"/>
<keyword evidence="4" id="KW-1185">Reference proteome</keyword>
<accession>B8CAH6</accession>
<evidence type="ECO:0000256" key="1">
    <source>
        <dbReference type="SAM" id="Coils"/>
    </source>
</evidence>
<protein>
    <submittedName>
        <fullName evidence="3">Uncharacterized protein</fullName>
    </submittedName>
</protein>